<feature type="coiled-coil region" evidence="1">
    <location>
        <begin position="181"/>
        <end position="211"/>
    </location>
</feature>
<evidence type="ECO:0008006" key="4">
    <source>
        <dbReference type="Google" id="ProtNLM"/>
    </source>
</evidence>
<protein>
    <recommendedName>
        <fullName evidence="4">Transglycosylase SLT domain-containing protein</fullName>
    </recommendedName>
</protein>
<evidence type="ECO:0000313" key="3">
    <source>
        <dbReference type="Proteomes" id="UP000176639"/>
    </source>
</evidence>
<gene>
    <name evidence="2" type="ORF">A2Z10_00385</name>
</gene>
<accession>A0A1F5AYE3</accession>
<organism evidence="2 3">
    <name type="scientific">Candidatus Azambacteria bacterium RBG_16_47_10</name>
    <dbReference type="NCBI Taxonomy" id="1797292"/>
    <lineage>
        <taxon>Bacteria</taxon>
        <taxon>Candidatus Azamiibacteriota</taxon>
    </lineage>
</organism>
<evidence type="ECO:0000256" key="1">
    <source>
        <dbReference type="SAM" id="Coils"/>
    </source>
</evidence>
<sequence>MHLTNTTASPEKALVTRFLRARLFLFFSAALIVAFGAASVYAQEQGSIDTKEQLRAQLKEVQDQINQYQQNIEETKKTQNSLKREVQIIDSEIKKQKLQVTEISLSLQEVEGDIREKNNEINSLEDKLKSKKVLLDASLKRLEQYDNTSWIGILFSGVSISDFFNQIRYIQNVQNEVNGFITNIDFIRKDLEDQREDLEAKKSDITRLKNLNVLQQSSLEQKQKEKSTLLVKTRGEEKLYTESIQKSQKDITFIKQQLFTLESVGVSMSFEEAIKKAQFSGEKTGIRPAFLLAIFQVESRLGTYVGGGSWKKDMKPAERPLFLKITTALGLDPDAMPVSKKPWYGWGGAMGAAQFIPSTWLSYADQVAALTGHNPPSPWNIEDAFIASGLKLVSNGAGGHTYQGEHTAAAKYIAGGNYKKSVGQAYANNVMDWAAHYQKQIDVLSGISSRGGSNGN</sequence>
<dbReference type="Gene3D" id="1.10.530.10">
    <property type="match status" value="1"/>
</dbReference>
<evidence type="ECO:0000313" key="2">
    <source>
        <dbReference type="EMBL" id="OGD23425.1"/>
    </source>
</evidence>
<comment type="caution">
    <text evidence="2">The sequence shown here is derived from an EMBL/GenBank/DDBJ whole genome shotgun (WGS) entry which is preliminary data.</text>
</comment>
<dbReference type="AlphaFoldDB" id="A0A1F5AYE3"/>
<keyword evidence="1" id="KW-0175">Coiled coil</keyword>
<dbReference type="Proteomes" id="UP000176639">
    <property type="component" value="Unassembled WGS sequence"/>
</dbReference>
<dbReference type="SUPFAM" id="SSF53955">
    <property type="entry name" value="Lysozyme-like"/>
    <property type="match status" value="1"/>
</dbReference>
<name>A0A1F5AYE3_9BACT</name>
<dbReference type="InterPro" id="IPR023346">
    <property type="entry name" value="Lysozyme-like_dom_sf"/>
</dbReference>
<feature type="coiled-coil region" evidence="1">
    <location>
        <begin position="51"/>
        <end position="134"/>
    </location>
</feature>
<proteinExistence type="predicted"/>
<dbReference type="EMBL" id="MEYI01000040">
    <property type="protein sequence ID" value="OGD23425.1"/>
    <property type="molecule type" value="Genomic_DNA"/>
</dbReference>
<reference evidence="2 3" key="1">
    <citation type="journal article" date="2016" name="Nat. Commun.">
        <title>Thousands of microbial genomes shed light on interconnected biogeochemical processes in an aquifer system.</title>
        <authorList>
            <person name="Anantharaman K."/>
            <person name="Brown C.T."/>
            <person name="Hug L.A."/>
            <person name="Sharon I."/>
            <person name="Castelle C.J."/>
            <person name="Probst A.J."/>
            <person name="Thomas B.C."/>
            <person name="Singh A."/>
            <person name="Wilkins M.J."/>
            <person name="Karaoz U."/>
            <person name="Brodie E.L."/>
            <person name="Williams K.H."/>
            <person name="Hubbard S.S."/>
            <person name="Banfield J.F."/>
        </authorList>
    </citation>
    <scope>NUCLEOTIDE SEQUENCE [LARGE SCALE GENOMIC DNA]</scope>
</reference>
<dbReference type="Gene3D" id="6.10.250.3150">
    <property type="match status" value="1"/>
</dbReference>